<gene>
    <name evidence="1" type="ORF">U9M48_027434</name>
</gene>
<proteinExistence type="predicted"/>
<organism evidence="1 2">
    <name type="scientific">Paspalum notatum var. saurae</name>
    <dbReference type="NCBI Taxonomy" id="547442"/>
    <lineage>
        <taxon>Eukaryota</taxon>
        <taxon>Viridiplantae</taxon>
        <taxon>Streptophyta</taxon>
        <taxon>Embryophyta</taxon>
        <taxon>Tracheophyta</taxon>
        <taxon>Spermatophyta</taxon>
        <taxon>Magnoliopsida</taxon>
        <taxon>Liliopsida</taxon>
        <taxon>Poales</taxon>
        <taxon>Poaceae</taxon>
        <taxon>PACMAD clade</taxon>
        <taxon>Panicoideae</taxon>
        <taxon>Andropogonodae</taxon>
        <taxon>Paspaleae</taxon>
        <taxon>Paspalinae</taxon>
        <taxon>Paspalum</taxon>
    </lineage>
</organism>
<dbReference type="AlphaFoldDB" id="A0AAQ3X030"/>
<accession>A0AAQ3X030</accession>
<evidence type="ECO:0000313" key="1">
    <source>
        <dbReference type="EMBL" id="WVZ79911.1"/>
    </source>
</evidence>
<reference evidence="1 2" key="1">
    <citation type="submission" date="2024-02" db="EMBL/GenBank/DDBJ databases">
        <title>High-quality chromosome-scale genome assembly of Pensacola bahiagrass (Paspalum notatum Flugge var. saurae).</title>
        <authorList>
            <person name="Vega J.M."/>
            <person name="Podio M."/>
            <person name="Orjuela J."/>
            <person name="Siena L.A."/>
            <person name="Pessino S.C."/>
            <person name="Combes M.C."/>
            <person name="Mariac C."/>
            <person name="Albertini E."/>
            <person name="Pupilli F."/>
            <person name="Ortiz J.P.A."/>
            <person name="Leblanc O."/>
        </authorList>
    </citation>
    <scope>NUCLEOTIDE SEQUENCE [LARGE SCALE GENOMIC DNA]</scope>
    <source>
        <strain evidence="1">R1</strain>
        <tissue evidence="1">Leaf</tissue>
    </source>
</reference>
<protein>
    <submittedName>
        <fullName evidence="1">Uncharacterized protein</fullName>
    </submittedName>
</protein>
<evidence type="ECO:0000313" key="2">
    <source>
        <dbReference type="Proteomes" id="UP001341281"/>
    </source>
</evidence>
<dbReference type="EMBL" id="CP144750">
    <property type="protein sequence ID" value="WVZ79911.1"/>
    <property type="molecule type" value="Genomic_DNA"/>
</dbReference>
<keyword evidence="2" id="KW-1185">Reference proteome</keyword>
<dbReference type="Proteomes" id="UP001341281">
    <property type="component" value="Chromosome 06"/>
</dbReference>
<sequence>MRCSCPELDFPACDLGQRSPMRPLFGAAIPSSNSLRRGAPSSASMCRCRPSWPPAQLATRVAPPDAAPAAGLLFPLGEHLLHRRISDLQDSAPFPQVQAEALHGPGERPLILQPPPVPSSSSSLIDARDPALCCGKAPTWTPTRCSTIFSNHEKQLEPNGEPPVPWVVSEHEMVCEMGGGSRHWNYGRD</sequence>
<name>A0AAQ3X030_PASNO</name>